<dbReference type="Gene3D" id="3.90.190.10">
    <property type="entry name" value="Protein tyrosine phosphatase superfamily"/>
    <property type="match status" value="1"/>
</dbReference>
<evidence type="ECO:0008006" key="4">
    <source>
        <dbReference type="Google" id="ProtNLM"/>
    </source>
</evidence>
<name>A0A4U1BPS2_9GAMM</name>
<comment type="caution">
    <text evidence="2">The sequence shown here is derived from an EMBL/GenBank/DDBJ whole genome shotgun (WGS) entry which is preliminary data.</text>
</comment>
<dbReference type="Pfam" id="PF22785">
    <property type="entry name" value="Tc-R-P"/>
    <property type="match status" value="1"/>
</dbReference>
<evidence type="ECO:0000313" key="3">
    <source>
        <dbReference type="Proteomes" id="UP000305675"/>
    </source>
</evidence>
<dbReference type="CDD" id="cd14503">
    <property type="entry name" value="PTP-bact"/>
    <property type="match status" value="1"/>
</dbReference>
<keyword evidence="3" id="KW-1185">Reference proteome</keyword>
<keyword evidence="1" id="KW-0732">Signal</keyword>
<protein>
    <recommendedName>
        <fullName evidence="4">Phosphatase</fullName>
    </recommendedName>
</protein>
<feature type="chain" id="PRO_5020943983" description="Phosphatase" evidence="1">
    <location>
        <begin position="19"/>
        <end position="177"/>
    </location>
</feature>
<sequence length="177" mass="19626">MLKQLLLTSLLISTASHAAINPDDIKGVKAVQFPSERVITSGQPTPTQFAKLKQAGVDMVINLIPEGNPTGLDNEGELVAKADMLYARIGVDWKQPTQQDVKQFLQLMDANKDKDVLIHCAANYRASAFYYLYLLHSGAEDSASLQGEAMAPWGELSESFKEYPQWQQLIEETKKSL</sequence>
<dbReference type="Proteomes" id="UP000305675">
    <property type="component" value="Unassembled WGS sequence"/>
</dbReference>
<gene>
    <name evidence="2" type="ORF">FCL42_05570</name>
</gene>
<dbReference type="EMBL" id="SWCJ01000003">
    <property type="protein sequence ID" value="TKB56603.1"/>
    <property type="molecule type" value="Genomic_DNA"/>
</dbReference>
<organism evidence="2 3">
    <name type="scientific">Ferrimonas aestuarii</name>
    <dbReference type="NCBI Taxonomy" id="2569539"/>
    <lineage>
        <taxon>Bacteria</taxon>
        <taxon>Pseudomonadati</taxon>
        <taxon>Pseudomonadota</taxon>
        <taxon>Gammaproteobacteria</taxon>
        <taxon>Alteromonadales</taxon>
        <taxon>Ferrimonadaceae</taxon>
        <taxon>Ferrimonas</taxon>
    </lineage>
</organism>
<evidence type="ECO:0000256" key="1">
    <source>
        <dbReference type="SAM" id="SignalP"/>
    </source>
</evidence>
<dbReference type="RefSeq" id="WP_136862407.1">
    <property type="nucleotide sequence ID" value="NZ_SWCJ01000003.1"/>
</dbReference>
<proteinExistence type="predicted"/>
<dbReference type="OrthoDB" id="7391097at2"/>
<dbReference type="SUPFAM" id="SSF52799">
    <property type="entry name" value="(Phosphotyrosine protein) phosphatases II"/>
    <property type="match status" value="1"/>
</dbReference>
<reference evidence="2 3" key="1">
    <citation type="submission" date="2019-04" db="EMBL/GenBank/DDBJ databases">
        <authorList>
            <person name="Hwang J.C."/>
        </authorList>
    </citation>
    <scope>NUCLEOTIDE SEQUENCE [LARGE SCALE GENOMIC DNA]</scope>
    <source>
        <strain evidence="2 3">IMCC35002</strain>
    </source>
</reference>
<evidence type="ECO:0000313" key="2">
    <source>
        <dbReference type="EMBL" id="TKB56603.1"/>
    </source>
</evidence>
<feature type="signal peptide" evidence="1">
    <location>
        <begin position="1"/>
        <end position="18"/>
    </location>
</feature>
<dbReference type="InterPro" id="IPR029021">
    <property type="entry name" value="Prot-tyrosine_phosphatase-like"/>
</dbReference>
<accession>A0A4U1BPS2</accession>
<dbReference type="AlphaFoldDB" id="A0A4U1BPS2"/>